<name>A0A7C5Z498_9CREN</name>
<evidence type="ECO:0000256" key="7">
    <source>
        <dbReference type="SAM" id="Phobius"/>
    </source>
</evidence>
<dbReference type="InterPro" id="IPR004467">
    <property type="entry name" value="Or_phspho_trans_dom"/>
</dbReference>
<organism evidence="9">
    <name type="scientific">Ignisphaera aggregans</name>
    <dbReference type="NCBI Taxonomy" id="334771"/>
    <lineage>
        <taxon>Archaea</taxon>
        <taxon>Thermoproteota</taxon>
        <taxon>Thermoprotei</taxon>
        <taxon>Desulfurococcales</taxon>
        <taxon>Desulfurococcaceae</taxon>
        <taxon>Ignisphaera</taxon>
    </lineage>
</organism>
<dbReference type="GO" id="GO:0004588">
    <property type="term" value="F:orotate phosphoribosyltransferase activity"/>
    <property type="evidence" value="ECO:0007669"/>
    <property type="project" value="UniProtKB-UniRule"/>
</dbReference>
<comment type="similarity">
    <text evidence="6">Belongs to the purine/pyrimidine phosphoribosyltransferase family. PyrE subfamily.</text>
</comment>
<dbReference type="EC" id="2.4.2.10" evidence="2 6"/>
<feature type="binding site" evidence="6">
    <location>
        <position position="88"/>
    </location>
    <ligand>
        <name>5-phospho-alpha-D-ribose 1-diphosphate</name>
        <dbReference type="ChEBI" id="CHEBI:58017"/>
        <note>ligand shared between dimeric partners</note>
    </ligand>
</feature>
<evidence type="ECO:0000256" key="4">
    <source>
        <dbReference type="ARBA" id="ARBA00022679"/>
    </source>
</evidence>
<protein>
    <recommendedName>
        <fullName evidence="2 6">Orotate phosphoribosyltransferase</fullName>
        <shortName evidence="6">OPRT</shortName>
        <shortName evidence="6">OPRTase</shortName>
        <ecNumber evidence="2 6">2.4.2.10</ecNumber>
    </recommendedName>
</protein>
<feature type="transmembrane region" description="Helical" evidence="7">
    <location>
        <begin position="56"/>
        <end position="78"/>
    </location>
</feature>
<evidence type="ECO:0000313" key="9">
    <source>
        <dbReference type="EMBL" id="HHR95616.1"/>
    </source>
</evidence>
<gene>
    <name evidence="6" type="primary">pyrE</name>
    <name evidence="9" type="ORF">ENL47_02040</name>
</gene>
<keyword evidence="7" id="KW-0812">Transmembrane</keyword>
<feature type="binding site" evidence="6">
    <location>
        <position position="117"/>
    </location>
    <ligand>
        <name>orotate</name>
        <dbReference type="ChEBI" id="CHEBI:30839"/>
    </ligand>
</feature>
<comment type="pathway">
    <text evidence="1 6">Pyrimidine metabolism; UMP biosynthesis via de novo pathway; UMP from orotate: step 1/2.</text>
</comment>
<comment type="catalytic activity">
    <reaction evidence="6">
        <text>orotidine 5'-phosphate + diphosphate = orotate + 5-phospho-alpha-D-ribose 1-diphosphate</text>
        <dbReference type="Rhea" id="RHEA:10380"/>
        <dbReference type="ChEBI" id="CHEBI:30839"/>
        <dbReference type="ChEBI" id="CHEBI:33019"/>
        <dbReference type="ChEBI" id="CHEBI:57538"/>
        <dbReference type="ChEBI" id="CHEBI:58017"/>
        <dbReference type="EC" id="2.4.2.10"/>
    </reaction>
</comment>
<comment type="subunit">
    <text evidence="6">Homodimer.</text>
</comment>
<keyword evidence="5 6" id="KW-0665">Pyrimidine biosynthesis</keyword>
<feature type="binding site" evidence="6">
    <location>
        <position position="145"/>
    </location>
    <ligand>
        <name>orotate</name>
        <dbReference type="ChEBI" id="CHEBI:30839"/>
    </ligand>
</feature>
<feature type="binding site" evidence="6">
    <location>
        <position position="94"/>
    </location>
    <ligand>
        <name>5-phospho-alpha-D-ribose 1-diphosphate</name>
        <dbReference type="ChEBI" id="CHEBI:58017"/>
        <note>ligand shared between dimeric partners</note>
    </ligand>
</feature>
<dbReference type="EMBL" id="DRUB01000034">
    <property type="protein sequence ID" value="HHR95616.1"/>
    <property type="molecule type" value="Genomic_DNA"/>
</dbReference>
<evidence type="ECO:0000256" key="2">
    <source>
        <dbReference type="ARBA" id="ARBA00011971"/>
    </source>
</evidence>
<dbReference type="CDD" id="cd06223">
    <property type="entry name" value="PRTases_typeI"/>
    <property type="match status" value="1"/>
</dbReference>
<dbReference type="PANTHER" id="PTHR19278:SF9">
    <property type="entry name" value="URIDINE 5'-MONOPHOSPHATE SYNTHASE"/>
    <property type="match status" value="1"/>
</dbReference>
<evidence type="ECO:0000256" key="3">
    <source>
        <dbReference type="ARBA" id="ARBA00022676"/>
    </source>
</evidence>
<feature type="binding site" evidence="6">
    <location>
        <position position="92"/>
    </location>
    <ligand>
        <name>5-phospho-alpha-D-ribose 1-diphosphate</name>
        <dbReference type="ChEBI" id="CHEBI:58017"/>
        <note>ligand shared between dimeric partners</note>
    </ligand>
</feature>
<dbReference type="InterPro" id="IPR029057">
    <property type="entry name" value="PRTase-like"/>
</dbReference>
<dbReference type="AlphaFoldDB" id="A0A7C5Z498"/>
<dbReference type="GO" id="GO:0044205">
    <property type="term" value="P:'de novo' UMP biosynthetic process"/>
    <property type="evidence" value="ECO:0007669"/>
    <property type="project" value="UniProtKB-UniRule"/>
</dbReference>
<dbReference type="GO" id="GO:0000287">
    <property type="term" value="F:magnesium ion binding"/>
    <property type="evidence" value="ECO:0007669"/>
    <property type="project" value="UniProtKB-UniRule"/>
</dbReference>
<keyword evidence="3 6" id="KW-0328">Glycosyltransferase</keyword>
<evidence type="ECO:0000256" key="6">
    <source>
        <dbReference type="HAMAP-Rule" id="MF_01208"/>
    </source>
</evidence>
<evidence type="ECO:0000256" key="5">
    <source>
        <dbReference type="ARBA" id="ARBA00022975"/>
    </source>
</evidence>
<feature type="binding site" description="in other chain" evidence="6">
    <location>
        <begin position="113"/>
        <end position="121"/>
    </location>
    <ligand>
        <name>5-phospho-alpha-D-ribose 1-diphosphate</name>
        <dbReference type="ChEBI" id="CHEBI:58017"/>
        <note>ligand shared between dimeric partners</note>
    </ligand>
</feature>
<sequence length="198" mass="22631">MSDIAIELLKKGMIKIGKFKLSSGLESPFYIDLRMLYSYPELTEAIINEILQRYDILRYDCIVGIATAGIAFASFLACKVRKPMSYVRIERKEHGTKVLVEGVVYNKTCIIVDDVATTGSSIEYAYKSIKEEGGYPLAALVIVDREQGARQRIEKLGLKFYRLYTAQEIFNELYKNGLIDSESFKNIIQYLKSFYNQV</sequence>
<dbReference type="HAMAP" id="MF_01208">
    <property type="entry name" value="PyrE"/>
    <property type="match status" value="1"/>
</dbReference>
<dbReference type="SUPFAM" id="SSF53271">
    <property type="entry name" value="PRTase-like"/>
    <property type="match status" value="1"/>
</dbReference>
<evidence type="ECO:0000259" key="8">
    <source>
        <dbReference type="Pfam" id="PF00156"/>
    </source>
</evidence>
<feature type="domain" description="Phosphoribosyltransferase" evidence="8">
    <location>
        <begin position="58"/>
        <end position="150"/>
    </location>
</feature>
<dbReference type="InterPro" id="IPR023031">
    <property type="entry name" value="OPRT"/>
</dbReference>
<dbReference type="Pfam" id="PF00156">
    <property type="entry name" value="Pribosyltran"/>
    <property type="match status" value="1"/>
</dbReference>
<evidence type="ECO:0000256" key="1">
    <source>
        <dbReference type="ARBA" id="ARBA00004889"/>
    </source>
</evidence>
<dbReference type="InterPro" id="IPR000836">
    <property type="entry name" value="PRTase_dom"/>
</dbReference>
<comment type="caution">
    <text evidence="9">The sequence shown here is derived from an EMBL/GenBank/DDBJ whole genome shotgun (WGS) entry which is preliminary data.</text>
</comment>
<accession>A0A7C5Z498</accession>
<proteinExistence type="inferred from homology"/>
<comment type="caution">
    <text evidence="6">Lacks conserved residue(s) required for the propagation of feature annotation.</text>
</comment>
<comment type="cofactor">
    <cofactor evidence="6">
        <name>Mg(2+)</name>
        <dbReference type="ChEBI" id="CHEBI:18420"/>
    </cofactor>
</comment>
<keyword evidence="6" id="KW-0460">Magnesium</keyword>
<dbReference type="NCBIfam" id="TIGR00336">
    <property type="entry name" value="pyrE"/>
    <property type="match status" value="1"/>
</dbReference>
<keyword evidence="4 6" id="KW-0808">Transferase</keyword>
<keyword evidence="7" id="KW-1133">Transmembrane helix</keyword>
<keyword evidence="7" id="KW-0472">Membrane</keyword>
<dbReference type="GO" id="GO:0019856">
    <property type="term" value="P:pyrimidine nucleobase biosynthetic process"/>
    <property type="evidence" value="ECO:0007669"/>
    <property type="project" value="TreeGrafter"/>
</dbReference>
<comment type="function">
    <text evidence="6">Catalyzes the transfer of a ribosyl phosphate group from 5-phosphoribose 1-diphosphate to orotate, leading to the formation of orotidine monophosphate (OMP).</text>
</comment>
<dbReference type="Gene3D" id="3.40.50.2020">
    <property type="match status" value="1"/>
</dbReference>
<dbReference type="PANTHER" id="PTHR19278">
    <property type="entry name" value="OROTATE PHOSPHORIBOSYLTRANSFERASE"/>
    <property type="match status" value="1"/>
</dbReference>
<dbReference type="UniPathway" id="UPA00070">
    <property type="reaction ID" value="UER00119"/>
</dbReference>
<reference evidence="9" key="1">
    <citation type="journal article" date="2020" name="mSystems">
        <title>Genome- and Community-Level Interaction Insights into Carbon Utilization and Element Cycling Functions of Hydrothermarchaeota in Hydrothermal Sediment.</title>
        <authorList>
            <person name="Zhou Z."/>
            <person name="Liu Y."/>
            <person name="Xu W."/>
            <person name="Pan J."/>
            <person name="Luo Z.H."/>
            <person name="Li M."/>
        </authorList>
    </citation>
    <scope>NUCLEOTIDE SEQUENCE [LARGE SCALE GENOMIC DNA]</scope>
    <source>
        <strain evidence="9">SpSt-1</strain>
    </source>
</reference>